<dbReference type="GO" id="GO:0015074">
    <property type="term" value="P:DNA integration"/>
    <property type="evidence" value="ECO:0007669"/>
    <property type="project" value="UniProtKB-KW"/>
</dbReference>
<feature type="domain" description="Integrase DNA-binding" evidence="3">
    <location>
        <begin position="19"/>
        <end position="90"/>
    </location>
</feature>
<evidence type="ECO:0000313" key="4">
    <source>
        <dbReference type="EMBL" id="QOT74121.1"/>
    </source>
</evidence>
<evidence type="ECO:0000256" key="2">
    <source>
        <dbReference type="ARBA" id="ARBA00022908"/>
    </source>
</evidence>
<dbReference type="InterPro" id="IPR038488">
    <property type="entry name" value="Integrase_DNA-bd_sf"/>
</dbReference>
<name>A0A7M2GN01_SPHSA</name>
<evidence type="ECO:0000256" key="1">
    <source>
        <dbReference type="ARBA" id="ARBA00008857"/>
    </source>
</evidence>
<dbReference type="InterPro" id="IPR050808">
    <property type="entry name" value="Phage_Integrase"/>
</dbReference>
<gene>
    <name evidence="4" type="ORF">H5V43_18515</name>
</gene>
<proteinExistence type="inferred from homology"/>
<dbReference type="Gene3D" id="3.30.160.390">
    <property type="entry name" value="Integrase, DNA-binding domain"/>
    <property type="match status" value="1"/>
</dbReference>
<dbReference type="AlphaFoldDB" id="A0A7M2GN01"/>
<dbReference type="PANTHER" id="PTHR30629">
    <property type="entry name" value="PROPHAGE INTEGRASE"/>
    <property type="match status" value="1"/>
</dbReference>
<dbReference type="Proteomes" id="UP000593663">
    <property type="component" value="Chromosome 2"/>
</dbReference>
<dbReference type="KEGG" id="sbar:H5V43_18515"/>
<dbReference type="Pfam" id="PF13356">
    <property type="entry name" value="Arm-DNA-bind_3"/>
    <property type="match status" value="1"/>
</dbReference>
<dbReference type="EMBL" id="CP060036">
    <property type="protein sequence ID" value="QOT74121.1"/>
    <property type="molecule type" value="Genomic_DNA"/>
</dbReference>
<protein>
    <submittedName>
        <fullName evidence="4">DUF4102 domain-containing protein</fullName>
    </submittedName>
</protein>
<dbReference type="InterPro" id="IPR025166">
    <property type="entry name" value="Integrase_DNA_bind_dom"/>
</dbReference>
<dbReference type="PANTHER" id="PTHR30629:SF9">
    <property type="entry name" value="PROTEIN INTB-RELATED"/>
    <property type="match status" value="1"/>
</dbReference>
<accession>A0A7M2GN01</accession>
<comment type="similarity">
    <text evidence="1">Belongs to the 'phage' integrase family.</text>
</comment>
<evidence type="ECO:0000259" key="3">
    <source>
        <dbReference type="Pfam" id="PF13356"/>
    </source>
</evidence>
<organism evidence="4 5">
    <name type="scientific">Sphingobium fuliginis (strain ATCC 27551)</name>
    <dbReference type="NCBI Taxonomy" id="336203"/>
    <lineage>
        <taxon>Bacteria</taxon>
        <taxon>Pseudomonadati</taxon>
        <taxon>Pseudomonadota</taxon>
        <taxon>Alphaproteobacteria</taxon>
        <taxon>Sphingomonadales</taxon>
        <taxon>Sphingomonadaceae</taxon>
        <taxon>Sphingobium</taxon>
    </lineage>
</organism>
<evidence type="ECO:0000313" key="5">
    <source>
        <dbReference type="Proteomes" id="UP000593663"/>
    </source>
</evidence>
<keyword evidence="2" id="KW-0229">DNA integration</keyword>
<reference evidence="5" key="1">
    <citation type="submission" date="2020-08" db="EMBL/GenBank/DDBJ databases">
        <title>Complete genome sequence of Sphingobium barthaii strain KK22, a high-molecular-weight polycyclic aromatic hydrocarbon-degrading soil bacterium.</title>
        <authorList>
            <person name="Mori J.F."/>
            <person name="Kanaly R.A."/>
        </authorList>
    </citation>
    <scope>NUCLEOTIDE SEQUENCE [LARGE SCALE GENOMIC DNA]</scope>
    <source>
        <strain evidence="5">KK22</strain>
    </source>
</reference>
<sequence>MKQSFSARSNPSSGVAPVLTDEIIQALGSTVRVVKSSDGGGLYISITPGGTARWYLTYRYLGKQKAISGGRYPDVSIDRARVWREEIKISLKRIELILRNAILIRR</sequence>
<dbReference type="RefSeq" id="WP_084694335.1">
    <property type="nucleotide sequence ID" value="NZ_CP060036.1"/>
</dbReference>